<dbReference type="PANTHER" id="PTHR48090">
    <property type="entry name" value="UNDECAPRENYL-PHOSPHATE 4-DEOXY-4-FORMAMIDO-L-ARABINOSE TRANSFERASE-RELATED"/>
    <property type="match status" value="1"/>
</dbReference>
<dbReference type="OrthoDB" id="9810303at2"/>
<dbReference type="EMBL" id="AP012029">
    <property type="protein sequence ID" value="BAJ64795.1"/>
    <property type="molecule type" value="Genomic_DNA"/>
</dbReference>
<dbReference type="PANTHER" id="PTHR48090:SF7">
    <property type="entry name" value="RFBJ PROTEIN"/>
    <property type="match status" value="1"/>
</dbReference>
<dbReference type="InterPro" id="IPR001173">
    <property type="entry name" value="Glyco_trans_2-like"/>
</dbReference>
<dbReference type="eggNOG" id="COG1216">
    <property type="taxonomic scope" value="Bacteria"/>
</dbReference>
<proteinExistence type="predicted"/>
<dbReference type="InterPro" id="IPR050256">
    <property type="entry name" value="Glycosyltransferase_2"/>
</dbReference>
<dbReference type="SUPFAM" id="SSF53448">
    <property type="entry name" value="Nucleotide-diphospho-sugar transferases"/>
    <property type="match status" value="1"/>
</dbReference>
<keyword evidence="1" id="KW-0472">Membrane</keyword>
<protein>
    <submittedName>
        <fullName evidence="3">Glycosyltransferase</fullName>
        <ecNumber evidence="3">2.4.-.-</ecNumber>
    </submittedName>
</protein>
<feature type="transmembrane region" description="Helical" evidence="1">
    <location>
        <begin position="269"/>
        <end position="293"/>
    </location>
</feature>
<dbReference type="CDD" id="cd04179">
    <property type="entry name" value="DPM_DPG-synthase_like"/>
    <property type="match status" value="1"/>
</dbReference>
<feature type="domain" description="Glycosyltransferase 2-like" evidence="2">
    <location>
        <begin position="21"/>
        <end position="177"/>
    </location>
</feature>
<name>E8N152_ANATU</name>
<dbReference type="GO" id="GO:0016757">
    <property type="term" value="F:glycosyltransferase activity"/>
    <property type="evidence" value="ECO:0007669"/>
    <property type="project" value="UniProtKB-KW"/>
</dbReference>
<dbReference type="STRING" id="926569.ANT_27690"/>
<keyword evidence="3" id="KW-0808">Transferase</keyword>
<keyword evidence="1" id="KW-1133">Transmembrane helix</keyword>
<organism evidence="3 4">
    <name type="scientific">Anaerolinea thermophila (strain DSM 14523 / JCM 11388 / NBRC 100420 / UNI-1)</name>
    <dbReference type="NCBI Taxonomy" id="926569"/>
    <lineage>
        <taxon>Bacteria</taxon>
        <taxon>Bacillati</taxon>
        <taxon>Chloroflexota</taxon>
        <taxon>Anaerolineae</taxon>
        <taxon>Anaerolineales</taxon>
        <taxon>Anaerolineaceae</taxon>
        <taxon>Anaerolinea</taxon>
    </lineage>
</organism>
<keyword evidence="4" id="KW-1185">Reference proteome</keyword>
<dbReference type="InterPro" id="IPR029044">
    <property type="entry name" value="Nucleotide-diphossugar_trans"/>
</dbReference>
<keyword evidence="1" id="KW-0812">Transmembrane</keyword>
<keyword evidence="3" id="KW-0328">Glycosyltransferase</keyword>
<dbReference type="Proteomes" id="UP000008922">
    <property type="component" value="Chromosome"/>
</dbReference>
<sequence length="305" mass="33992">MAESSLQGMSQSQKTLGESLSILIPAYNEALSIAGVLRGLLEQPELQGAEIIVINDGSTDETSQMVRQFPTVRLIEHLANRGYGTAIRSGARAAQRPFIVWYDADGQHRPQDLIALAQKLISEGLDYCIGVRMGDSYQDPERVVGKWLLRLAVNFAVGKPVPDFNSGLRGFKREVLLRYLPLLPKRFGASTLTTLLMIENEHFGGTIPIVTQPRIGKSTVRQFRDGLRTLQIILHIVILFKPLQFFGWMGSLLILAGLIYGFYKAFTVHLGFPVFGTLVILLGIQSFFFGLLCDQISALRRERWG</sequence>
<dbReference type="KEGG" id="atm:ANT_27690"/>
<feature type="transmembrane region" description="Helical" evidence="1">
    <location>
        <begin position="245"/>
        <end position="263"/>
    </location>
</feature>
<gene>
    <name evidence="3" type="ordered locus">ANT_27690</name>
</gene>
<dbReference type="Gene3D" id="3.90.550.10">
    <property type="entry name" value="Spore Coat Polysaccharide Biosynthesis Protein SpsA, Chain A"/>
    <property type="match status" value="1"/>
</dbReference>
<evidence type="ECO:0000256" key="1">
    <source>
        <dbReference type="SAM" id="Phobius"/>
    </source>
</evidence>
<evidence type="ECO:0000259" key="2">
    <source>
        <dbReference type="Pfam" id="PF00535"/>
    </source>
</evidence>
<evidence type="ECO:0000313" key="3">
    <source>
        <dbReference type="EMBL" id="BAJ64795.1"/>
    </source>
</evidence>
<dbReference type="AlphaFoldDB" id="E8N152"/>
<dbReference type="InParanoid" id="E8N152"/>
<dbReference type="Pfam" id="PF00535">
    <property type="entry name" value="Glycos_transf_2"/>
    <property type="match status" value="1"/>
</dbReference>
<accession>E8N152</accession>
<reference evidence="3 4" key="1">
    <citation type="submission" date="2010-12" db="EMBL/GenBank/DDBJ databases">
        <title>Whole genome sequence of Anaerolinea thermophila UNI-1.</title>
        <authorList>
            <person name="Narita-Yamada S."/>
            <person name="Kishi E."/>
            <person name="Watanabe Y."/>
            <person name="Takasaki K."/>
            <person name="Ankai A."/>
            <person name="Oguchi A."/>
            <person name="Fukui S."/>
            <person name="Takahashi M."/>
            <person name="Yashiro I."/>
            <person name="Hosoyama A."/>
            <person name="Sekiguchi Y."/>
            <person name="Hanada S."/>
            <person name="Fujita N."/>
        </authorList>
    </citation>
    <scope>NUCLEOTIDE SEQUENCE [LARGE SCALE GENOMIC DNA]</scope>
    <source>
        <strain evidence="4">DSM 14523 / JCM 11388 / NBRC 100420 / UNI-1</strain>
    </source>
</reference>
<evidence type="ECO:0000313" key="4">
    <source>
        <dbReference type="Proteomes" id="UP000008922"/>
    </source>
</evidence>
<dbReference type="HOGENOM" id="CLU_033536_7_1_0"/>
<dbReference type="EC" id="2.4.-.-" evidence="3"/>